<protein>
    <submittedName>
        <fullName evidence="1">Uncharacterized protein</fullName>
    </submittedName>
</protein>
<dbReference type="PANTHER" id="PTHR34301">
    <property type="entry name" value="DNA-BINDING PROTEIN-RELATED"/>
    <property type="match status" value="1"/>
</dbReference>
<accession>E7RR89</accession>
<sequence length="394" mass="46229">MVFLKKLRKLRNVNIHHVCMKELNNPFVIYGYKGADYFCDRVDETQRMITALYNERNVTLIAQRRMGKTGLILHAFDKIAKSQPTARCFYIDIFSTKNLGQMVQLFARTILGRLDTNTQGAMRKITEFFGSWRPVISFDQLTGLPSVSLDIKPTEATKTLKQIFEYMQLSGKRCYVAIDEFQQILNYSDQGIEAELRSYIQFLPNVYFVFSGSMQHIMEEMFTSANRPFFQSSQIMHLDSVDRAEYREFANRFFRKQHRAISEECFAYLYNKVDGITWYVQSILNRAYQYDNETIDTTLVDRLIRELTDEQESVFQSFYASLTELQALLLQAIAKEECVYSPFAHEFISKYRLRAVSSVRTALKALTDKQLVYHKPEGYIVYDRFFGLWLKEKA</sequence>
<dbReference type="PANTHER" id="PTHR34301:SF8">
    <property type="entry name" value="ATPASE DOMAIN-CONTAINING PROTEIN"/>
    <property type="match status" value="1"/>
</dbReference>
<gene>
    <name evidence="1" type="ORF">HMPREF0663_11690</name>
</gene>
<name>E7RR89_9BACT</name>
<dbReference type="AlphaFoldDB" id="E7RR89"/>
<dbReference type="Proteomes" id="UP000005580">
    <property type="component" value="Unassembled WGS sequence"/>
</dbReference>
<comment type="caution">
    <text evidence="1">The sequence shown here is derived from an EMBL/GenBank/DDBJ whole genome shotgun (WGS) entry which is preliminary data.</text>
</comment>
<reference evidence="1" key="1">
    <citation type="submission" date="2011-01" db="EMBL/GenBank/DDBJ databases">
        <authorList>
            <person name="Muzny D."/>
            <person name="Qin X."/>
            <person name="Buhay C."/>
            <person name="Dugan-Rocha S."/>
            <person name="Ding Y."/>
            <person name="Chen G."/>
            <person name="Hawes A."/>
            <person name="Holder M."/>
            <person name="Jhangiani S."/>
            <person name="Johnson A."/>
            <person name="Khan Z."/>
            <person name="Li Z."/>
            <person name="Liu W."/>
            <person name="Liu X."/>
            <person name="Perez L."/>
            <person name="Shen H."/>
            <person name="Wang Q."/>
            <person name="Watt J."/>
            <person name="Xi L."/>
            <person name="Xin Y."/>
            <person name="Zhou J."/>
            <person name="Deng J."/>
            <person name="Jiang H."/>
            <person name="Liu Y."/>
            <person name="Qu J."/>
            <person name="Song X.-Z."/>
            <person name="Zhang L."/>
            <person name="Villasana D."/>
            <person name="Johnson A."/>
            <person name="Liu J."/>
            <person name="Liyanage D."/>
            <person name="Lorensuhewa L."/>
            <person name="Robinson T."/>
            <person name="Song A."/>
            <person name="Song B.-B."/>
            <person name="Dinh H."/>
            <person name="Thornton R."/>
            <person name="Coyle M."/>
            <person name="Francisco L."/>
            <person name="Jackson L."/>
            <person name="Javaid M."/>
            <person name="Korchina V."/>
            <person name="Kovar C."/>
            <person name="Mata R."/>
            <person name="Mathew T."/>
            <person name="Ngo R."/>
            <person name="Nguyen L."/>
            <person name="Nguyen N."/>
            <person name="Okwuonu G."/>
            <person name="Ongeri F."/>
            <person name="Pham C."/>
            <person name="Simmons D."/>
            <person name="Wilczek-Boney K."/>
            <person name="Hale W."/>
            <person name="Jakkamsetti A."/>
            <person name="Pham P."/>
            <person name="Ruth R."/>
            <person name="San Lucas F."/>
            <person name="Warren J."/>
            <person name="Zhang J."/>
            <person name="Zhao Z."/>
            <person name="Zhou C."/>
            <person name="Zhu D."/>
            <person name="Lee S."/>
            <person name="Bess C."/>
            <person name="Blankenburg K."/>
            <person name="Forbes L."/>
            <person name="Fu Q."/>
            <person name="Gubbala S."/>
            <person name="Hirani K."/>
            <person name="Jayaseelan J.C."/>
            <person name="Lara F."/>
            <person name="Munidasa M."/>
            <person name="Palculict T."/>
            <person name="Patil S."/>
            <person name="Pu L.-L."/>
            <person name="Saada N."/>
            <person name="Tang L."/>
            <person name="Weissenberger G."/>
            <person name="Zhu Y."/>
            <person name="Hemphill L."/>
            <person name="Shang Y."/>
            <person name="Youmans B."/>
            <person name="Ayvaz T."/>
            <person name="Ross M."/>
            <person name="Santibanez J."/>
            <person name="Aqrawi P."/>
            <person name="Gross S."/>
            <person name="Joshi V."/>
            <person name="Fowler G."/>
            <person name="Nazareth L."/>
            <person name="Reid J."/>
            <person name="Worley K."/>
            <person name="Petrosino J."/>
            <person name="Highlander S."/>
            <person name="Gibbs R."/>
        </authorList>
    </citation>
    <scope>NUCLEOTIDE SEQUENCE [LARGE SCALE GENOMIC DNA]</scope>
    <source>
        <strain evidence="1">ATCC 33269</strain>
    </source>
</reference>
<dbReference type="SUPFAM" id="SSF52540">
    <property type="entry name" value="P-loop containing nucleoside triphosphate hydrolases"/>
    <property type="match status" value="1"/>
</dbReference>
<dbReference type="HOGENOM" id="CLU_053804_1_1_10"/>
<dbReference type="EMBL" id="AEPE02000005">
    <property type="protein sequence ID" value="EFZ36777.1"/>
    <property type="molecule type" value="Genomic_DNA"/>
</dbReference>
<dbReference type="eggNOG" id="COG1672">
    <property type="taxonomic scope" value="Bacteria"/>
</dbReference>
<evidence type="ECO:0000313" key="1">
    <source>
        <dbReference type="EMBL" id="EFZ36777.1"/>
    </source>
</evidence>
<dbReference type="Gene3D" id="3.40.50.300">
    <property type="entry name" value="P-loop containing nucleotide triphosphate hydrolases"/>
    <property type="match status" value="1"/>
</dbReference>
<evidence type="ECO:0000313" key="2">
    <source>
        <dbReference type="Proteomes" id="UP000005580"/>
    </source>
</evidence>
<keyword evidence="2" id="KW-1185">Reference proteome</keyword>
<proteinExistence type="predicted"/>
<dbReference type="InterPro" id="IPR027417">
    <property type="entry name" value="P-loop_NTPase"/>
</dbReference>
<organism evidence="1 2">
    <name type="scientific">Hoylesella oralis ATCC 33269</name>
    <dbReference type="NCBI Taxonomy" id="873533"/>
    <lineage>
        <taxon>Bacteria</taxon>
        <taxon>Pseudomonadati</taxon>
        <taxon>Bacteroidota</taxon>
        <taxon>Bacteroidia</taxon>
        <taxon>Bacteroidales</taxon>
        <taxon>Prevotellaceae</taxon>
        <taxon>Hoylesella</taxon>
    </lineage>
</organism>
<dbReference type="STRING" id="28134.SAMN05444288_1334"/>